<proteinExistence type="predicted"/>
<dbReference type="Proteomes" id="UP000184387">
    <property type="component" value="Unassembled WGS sequence"/>
</dbReference>
<evidence type="ECO:0000313" key="1">
    <source>
        <dbReference type="EMBL" id="SHJ70291.1"/>
    </source>
</evidence>
<dbReference type="EMBL" id="FQZF01000018">
    <property type="protein sequence ID" value="SHJ70291.1"/>
    <property type="molecule type" value="Genomic_DNA"/>
</dbReference>
<evidence type="ECO:0000313" key="2">
    <source>
        <dbReference type="Proteomes" id="UP000184387"/>
    </source>
</evidence>
<sequence>MPPRLNTMVPMPTQIDLALQIPKDLAAAIGRISLTVNTARVLTFLLYEGLKHGGHGVSPRQISEKQFFALADAEAQNLVLKLAEGRLRHDPSILGQLKTTLSLAQEARREWNEVIHHAVMVDHLGRWRVIPTTGEKRRRPVRGYMAHLEKVEGNCDQVCRALAELYNAMTRELGWAAPNRG</sequence>
<gene>
    <name evidence="1" type="ORF">SAMN02745194_03167</name>
</gene>
<dbReference type="AlphaFoldDB" id="A0A1M6LGF3"/>
<organism evidence="1 2">
    <name type="scientific">Muricoccus roseus</name>
    <dbReference type="NCBI Taxonomy" id="198092"/>
    <lineage>
        <taxon>Bacteria</taxon>
        <taxon>Pseudomonadati</taxon>
        <taxon>Pseudomonadota</taxon>
        <taxon>Alphaproteobacteria</taxon>
        <taxon>Acetobacterales</taxon>
        <taxon>Roseomonadaceae</taxon>
        <taxon>Muricoccus</taxon>
    </lineage>
</organism>
<keyword evidence="2" id="KW-1185">Reference proteome</keyword>
<accession>A0A1M6LGF3</accession>
<name>A0A1M6LGF3_9PROT</name>
<protein>
    <submittedName>
        <fullName evidence="1">Uncharacterized protein</fullName>
    </submittedName>
</protein>
<dbReference type="RefSeq" id="WP_073136414.1">
    <property type="nucleotide sequence ID" value="NZ_FQZF01000018.1"/>
</dbReference>
<reference evidence="1 2" key="1">
    <citation type="submission" date="2016-11" db="EMBL/GenBank/DDBJ databases">
        <authorList>
            <person name="Jaros S."/>
            <person name="Januszkiewicz K."/>
            <person name="Wedrychowicz H."/>
        </authorList>
    </citation>
    <scope>NUCLEOTIDE SEQUENCE [LARGE SCALE GENOMIC DNA]</scope>
    <source>
        <strain evidence="1 2">DSM 14916</strain>
    </source>
</reference>